<proteinExistence type="predicted"/>
<reference evidence="3" key="1">
    <citation type="journal article" date="2017" name="Cell">
        <title>Insights into land plant evolution garnered from the Marchantia polymorpha genome.</title>
        <authorList>
            <person name="Bowman J.L."/>
            <person name="Kohchi T."/>
            <person name="Yamato K.T."/>
            <person name="Jenkins J."/>
            <person name="Shu S."/>
            <person name="Ishizaki K."/>
            <person name="Yamaoka S."/>
            <person name="Nishihama R."/>
            <person name="Nakamura Y."/>
            <person name="Berger F."/>
            <person name="Adam C."/>
            <person name="Aki S.S."/>
            <person name="Althoff F."/>
            <person name="Araki T."/>
            <person name="Arteaga-Vazquez M.A."/>
            <person name="Balasubrmanian S."/>
            <person name="Barry K."/>
            <person name="Bauer D."/>
            <person name="Boehm C.R."/>
            <person name="Briginshaw L."/>
            <person name="Caballero-Perez J."/>
            <person name="Catarino B."/>
            <person name="Chen F."/>
            <person name="Chiyoda S."/>
            <person name="Chovatia M."/>
            <person name="Davies K.M."/>
            <person name="Delmans M."/>
            <person name="Demura T."/>
            <person name="Dierschke T."/>
            <person name="Dolan L."/>
            <person name="Dorantes-Acosta A.E."/>
            <person name="Eklund D.M."/>
            <person name="Florent S.N."/>
            <person name="Flores-Sandoval E."/>
            <person name="Fujiyama A."/>
            <person name="Fukuzawa H."/>
            <person name="Galik B."/>
            <person name="Grimanelli D."/>
            <person name="Grimwood J."/>
            <person name="Grossniklaus U."/>
            <person name="Hamada T."/>
            <person name="Haseloff J."/>
            <person name="Hetherington A.J."/>
            <person name="Higo A."/>
            <person name="Hirakawa Y."/>
            <person name="Hundley H.N."/>
            <person name="Ikeda Y."/>
            <person name="Inoue K."/>
            <person name="Inoue S.I."/>
            <person name="Ishida S."/>
            <person name="Jia Q."/>
            <person name="Kakita M."/>
            <person name="Kanazawa T."/>
            <person name="Kawai Y."/>
            <person name="Kawashima T."/>
            <person name="Kennedy M."/>
            <person name="Kinose K."/>
            <person name="Kinoshita T."/>
            <person name="Kohara Y."/>
            <person name="Koide E."/>
            <person name="Komatsu K."/>
            <person name="Kopischke S."/>
            <person name="Kubo M."/>
            <person name="Kyozuka J."/>
            <person name="Lagercrantz U."/>
            <person name="Lin S.S."/>
            <person name="Lindquist E."/>
            <person name="Lipzen A.M."/>
            <person name="Lu C.W."/>
            <person name="De Luna E."/>
            <person name="Martienssen R.A."/>
            <person name="Minamino N."/>
            <person name="Mizutani M."/>
            <person name="Mizutani M."/>
            <person name="Mochizuki N."/>
            <person name="Monte I."/>
            <person name="Mosher R."/>
            <person name="Nagasaki H."/>
            <person name="Nakagami H."/>
            <person name="Naramoto S."/>
            <person name="Nishitani K."/>
            <person name="Ohtani M."/>
            <person name="Okamoto T."/>
            <person name="Okumura M."/>
            <person name="Phillips J."/>
            <person name="Pollak B."/>
            <person name="Reinders A."/>
            <person name="Rovekamp M."/>
            <person name="Sano R."/>
            <person name="Sawa S."/>
            <person name="Schmid M.W."/>
            <person name="Shirakawa M."/>
            <person name="Solano R."/>
            <person name="Spunde A."/>
            <person name="Suetsugu N."/>
            <person name="Sugano S."/>
            <person name="Sugiyama A."/>
            <person name="Sun R."/>
            <person name="Suzuki Y."/>
            <person name="Takenaka M."/>
            <person name="Takezawa D."/>
            <person name="Tomogane H."/>
            <person name="Tsuzuki M."/>
            <person name="Ueda T."/>
            <person name="Umeda M."/>
            <person name="Ward J.M."/>
            <person name="Watanabe Y."/>
            <person name="Yazaki K."/>
            <person name="Yokoyama R."/>
            <person name="Yoshitake Y."/>
            <person name="Yotsui I."/>
            <person name="Zachgo S."/>
            <person name="Schmutz J."/>
        </authorList>
    </citation>
    <scope>NUCLEOTIDE SEQUENCE [LARGE SCALE GENOMIC DNA]</scope>
    <source>
        <strain evidence="3">Tak-1</strain>
    </source>
</reference>
<dbReference type="Proteomes" id="UP000244005">
    <property type="component" value="Unassembled WGS sequence"/>
</dbReference>
<gene>
    <name evidence="2" type="ORF">MARPO_0039s0090</name>
</gene>
<sequence length="197" mass="21821">MKFGANRTRRDGNQQSCSAKPSPRAHAAAGTSAENITPKSRACVSSQQFCRQVKKVENSHTTLQLPNSGRGRSRDIAVRLPLHSSVAALQYTISRFMAVFCLSTTVTGLAVYTCNWNSCSPYSLHRSYMRLLVSSVPRLYIRRSNICRMVHTMSLHHSELGIKKGLNTYATFTNITKTGCTSVGYIWHCDTKGAICI</sequence>
<dbReference type="AlphaFoldDB" id="A0A2R6X3D6"/>
<feature type="region of interest" description="Disordered" evidence="1">
    <location>
        <begin position="1"/>
        <end position="34"/>
    </location>
</feature>
<accession>A0A2R6X3D6</accession>
<evidence type="ECO:0000313" key="2">
    <source>
        <dbReference type="EMBL" id="PTQ40602.1"/>
    </source>
</evidence>
<evidence type="ECO:0000256" key="1">
    <source>
        <dbReference type="SAM" id="MobiDB-lite"/>
    </source>
</evidence>
<dbReference type="Gramene" id="Mp3g17040.1">
    <property type="protein sequence ID" value="Mp3g17040.1.cds"/>
    <property type="gene ID" value="Mp3g17040"/>
</dbReference>
<dbReference type="EMBL" id="KZ772711">
    <property type="protein sequence ID" value="PTQ40601.1"/>
    <property type="molecule type" value="Genomic_DNA"/>
</dbReference>
<evidence type="ECO:0000313" key="3">
    <source>
        <dbReference type="Proteomes" id="UP000244005"/>
    </source>
</evidence>
<organism evidence="2 3">
    <name type="scientific">Marchantia polymorpha</name>
    <name type="common">Common liverwort</name>
    <name type="synonym">Marchantia aquatica</name>
    <dbReference type="NCBI Taxonomy" id="3197"/>
    <lineage>
        <taxon>Eukaryota</taxon>
        <taxon>Viridiplantae</taxon>
        <taxon>Streptophyta</taxon>
        <taxon>Embryophyta</taxon>
        <taxon>Marchantiophyta</taxon>
        <taxon>Marchantiopsida</taxon>
        <taxon>Marchantiidae</taxon>
        <taxon>Marchantiales</taxon>
        <taxon>Marchantiaceae</taxon>
        <taxon>Marchantia</taxon>
    </lineage>
</organism>
<dbReference type="EMBL" id="KZ772711">
    <property type="protein sequence ID" value="PTQ40602.1"/>
    <property type="molecule type" value="Genomic_DNA"/>
</dbReference>
<reference evidence="2" key="2">
    <citation type="submission" date="2017-12" db="EMBL/GenBank/DDBJ databases">
        <title>WGS assembly of Marchantia polymorpha.</title>
        <authorList>
            <person name="Bowman J.L."/>
            <person name="Kohchi T."/>
            <person name="Yamato K.T."/>
            <person name="Jenkins J."/>
            <person name="Shu S."/>
            <person name="Ishizaki K."/>
            <person name="Yamaoka S."/>
            <person name="Nishihama R."/>
            <person name="Nakamura Y."/>
            <person name="Berger F."/>
            <person name="Adam C."/>
            <person name="Aki S.S."/>
            <person name="Althoff F."/>
            <person name="Araki T."/>
            <person name="Arteaga-Vazquez M.A."/>
            <person name="Balasubrmanian S."/>
            <person name="Bauer D."/>
            <person name="Boehm C.R."/>
            <person name="Briginshaw L."/>
            <person name="Caballero-Perez J."/>
            <person name="Catarino B."/>
            <person name="Chen F."/>
            <person name="Chiyoda S."/>
            <person name="Chovatia M."/>
            <person name="Davies K.M."/>
            <person name="Delmans M."/>
            <person name="Demura T."/>
            <person name="Dierschke T."/>
            <person name="Dolan L."/>
            <person name="Dorantes-Acosta A.E."/>
            <person name="Eklund D.M."/>
            <person name="Florent S.N."/>
            <person name="Flores-Sandoval E."/>
            <person name="Fujiyama A."/>
            <person name="Fukuzawa H."/>
            <person name="Galik B."/>
            <person name="Grimanelli D."/>
            <person name="Grimwood J."/>
            <person name="Grossniklaus U."/>
            <person name="Hamada T."/>
            <person name="Haseloff J."/>
            <person name="Hetherington A.J."/>
            <person name="Higo A."/>
            <person name="Hirakawa Y."/>
            <person name="Hundley H.N."/>
            <person name="Ikeda Y."/>
            <person name="Inoue K."/>
            <person name="Inoue S."/>
            <person name="Ishida S."/>
            <person name="Jia Q."/>
            <person name="Kakita M."/>
            <person name="Kanazawa T."/>
            <person name="Kawai Y."/>
            <person name="Kawashima T."/>
            <person name="Kennedy M."/>
            <person name="Kinose K."/>
            <person name="Kinoshita T."/>
            <person name="Kohara Y."/>
            <person name="Koide E."/>
            <person name="Komatsu K."/>
            <person name="Kopischke S."/>
            <person name="Kubo M."/>
            <person name="Kyozuka J."/>
            <person name="Lagercrantz U."/>
            <person name="Lin S.S."/>
            <person name="Lindquist E."/>
            <person name="Lipzen A.M."/>
            <person name="Lu C."/>
            <person name="Luna E.D."/>
            <person name="Martienssen R.A."/>
            <person name="Minamino N."/>
            <person name="Mizutani M."/>
            <person name="Mizutani M."/>
            <person name="Mochizuki N."/>
            <person name="Monte I."/>
            <person name="Mosher R."/>
            <person name="Nagasaki H."/>
            <person name="Nakagami H."/>
            <person name="Naramoto S."/>
            <person name="Nishitani K."/>
            <person name="Ohtani M."/>
            <person name="Okamoto T."/>
            <person name="Okumura M."/>
            <person name="Phillips J."/>
            <person name="Pollak B."/>
            <person name="Reinders A."/>
            <person name="Roevekamp M."/>
            <person name="Sano R."/>
            <person name="Sawa S."/>
            <person name="Schmid M.W."/>
            <person name="Shirakawa M."/>
            <person name="Solano R."/>
            <person name="Spunde A."/>
            <person name="Suetsugu N."/>
            <person name="Sugano S."/>
            <person name="Sugiyama A."/>
            <person name="Sun R."/>
            <person name="Suzuki Y."/>
            <person name="Takenaka M."/>
            <person name="Takezawa D."/>
            <person name="Tomogane H."/>
            <person name="Tsuzuki M."/>
            <person name="Ueda T."/>
            <person name="Umeda M."/>
            <person name="Ward J.M."/>
            <person name="Watanabe Y."/>
            <person name="Yazaki K."/>
            <person name="Yokoyama R."/>
            <person name="Yoshitake Y."/>
            <person name="Yotsui I."/>
            <person name="Zachgo S."/>
            <person name="Schmutz J."/>
        </authorList>
    </citation>
    <scope>NUCLEOTIDE SEQUENCE [LARGE SCALE GENOMIC DNA]</scope>
    <source>
        <strain evidence="2">Tak-1</strain>
    </source>
</reference>
<keyword evidence="3" id="KW-1185">Reference proteome</keyword>
<protein>
    <submittedName>
        <fullName evidence="2">Uncharacterized protein</fullName>
    </submittedName>
</protein>
<name>A0A2R6X3D6_MARPO</name>